<dbReference type="EMBL" id="CP137852">
    <property type="protein sequence ID" value="WPB87053.1"/>
    <property type="molecule type" value="Genomic_DNA"/>
</dbReference>
<dbReference type="Proteomes" id="UP001305521">
    <property type="component" value="Chromosome"/>
</dbReference>
<accession>A0ABZ0PP16</accession>
<reference evidence="3 4" key="1">
    <citation type="submission" date="2023-11" db="EMBL/GenBank/DDBJ databases">
        <title>Arctic aerobic anoxygenic photoheterotroph Sediminicoccus rosea KRV36 adapts its photosynthesis to long days of polar summer.</title>
        <authorList>
            <person name="Tomasch J."/>
            <person name="Kopejtka K."/>
            <person name="Bily T."/>
            <person name="Gardiner A.T."/>
            <person name="Gardian Z."/>
            <person name="Shivaramu S."/>
            <person name="Koblizek M."/>
            <person name="Engelhardt F."/>
            <person name="Kaftan D."/>
        </authorList>
    </citation>
    <scope>NUCLEOTIDE SEQUENCE [LARGE SCALE GENOMIC DNA]</scope>
    <source>
        <strain evidence="3 4">R-30</strain>
    </source>
</reference>
<evidence type="ECO:0000313" key="3">
    <source>
        <dbReference type="EMBL" id="WPB87053.1"/>
    </source>
</evidence>
<dbReference type="RefSeq" id="WP_318651010.1">
    <property type="nucleotide sequence ID" value="NZ_CP137852.1"/>
</dbReference>
<feature type="region of interest" description="Disordered" evidence="1">
    <location>
        <begin position="1"/>
        <end position="45"/>
    </location>
</feature>
<keyword evidence="4" id="KW-1185">Reference proteome</keyword>
<protein>
    <submittedName>
        <fullName evidence="3">Uncharacterized protein</fullName>
    </submittedName>
</protein>
<feature type="compositionally biased region" description="Polar residues" evidence="1">
    <location>
        <begin position="7"/>
        <end position="16"/>
    </location>
</feature>
<keyword evidence="2" id="KW-0812">Transmembrane</keyword>
<proteinExistence type="predicted"/>
<gene>
    <name evidence="3" type="ORF">R9Z33_09285</name>
</gene>
<evidence type="ECO:0000256" key="2">
    <source>
        <dbReference type="SAM" id="Phobius"/>
    </source>
</evidence>
<keyword evidence="2" id="KW-0472">Membrane</keyword>
<evidence type="ECO:0000313" key="4">
    <source>
        <dbReference type="Proteomes" id="UP001305521"/>
    </source>
</evidence>
<keyword evidence="2" id="KW-1133">Transmembrane helix</keyword>
<organism evidence="3 4">
    <name type="scientific">Sediminicoccus rosea</name>
    <dbReference type="NCBI Taxonomy" id="1225128"/>
    <lineage>
        <taxon>Bacteria</taxon>
        <taxon>Pseudomonadati</taxon>
        <taxon>Pseudomonadota</taxon>
        <taxon>Alphaproteobacteria</taxon>
        <taxon>Acetobacterales</taxon>
        <taxon>Roseomonadaceae</taxon>
        <taxon>Sediminicoccus</taxon>
    </lineage>
</organism>
<sequence>MPFDGRNFQTPGTGPTSPFDGFLTSQPEHRFNMDGTRPTTQNSPLFGLDGSEWRGFFVLLTGALGLGLGLAALLLSILGN</sequence>
<evidence type="ECO:0000256" key="1">
    <source>
        <dbReference type="SAM" id="MobiDB-lite"/>
    </source>
</evidence>
<feature type="transmembrane region" description="Helical" evidence="2">
    <location>
        <begin position="56"/>
        <end position="78"/>
    </location>
</feature>
<name>A0ABZ0PP16_9PROT</name>